<proteinExistence type="predicted"/>
<accession>A0A3M6TZC0</accession>
<dbReference type="AlphaFoldDB" id="A0A3M6TZC0"/>
<name>A0A3M6TZC0_POCDA</name>
<organism evidence="1 2">
    <name type="scientific">Pocillopora damicornis</name>
    <name type="common">Cauliflower coral</name>
    <name type="synonym">Millepora damicornis</name>
    <dbReference type="NCBI Taxonomy" id="46731"/>
    <lineage>
        <taxon>Eukaryota</taxon>
        <taxon>Metazoa</taxon>
        <taxon>Cnidaria</taxon>
        <taxon>Anthozoa</taxon>
        <taxon>Hexacorallia</taxon>
        <taxon>Scleractinia</taxon>
        <taxon>Astrocoeniina</taxon>
        <taxon>Pocilloporidae</taxon>
        <taxon>Pocillopora</taxon>
    </lineage>
</organism>
<reference evidence="1 2" key="1">
    <citation type="journal article" date="2018" name="Sci. Rep.">
        <title>Comparative analysis of the Pocillopora damicornis genome highlights role of immune system in coral evolution.</title>
        <authorList>
            <person name="Cunning R."/>
            <person name="Bay R.A."/>
            <person name="Gillette P."/>
            <person name="Baker A.C."/>
            <person name="Traylor-Knowles N."/>
        </authorList>
    </citation>
    <scope>NUCLEOTIDE SEQUENCE [LARGE SCALE GENOMIC DNA]</scope>
    <source>
        <strain evidence="1">RSMAS</strain>
        <tissue evidence="1">Whole animal</tissue>
    </source>
</reference>
<keyword evidence="2" id="KW-1185">Reference proteome</keyword>
<dbReference type="Proteomes" id="UP000275408">
    <property type="component" value="Unassembled WGS sequence"/>
</dbReference>
<gene>
    <name evidence="1" type="ORF">pdam_00012405</name>
</gene>
<comment type="caution">
    <text evidence="1">The sequence shown here is derived from an EMBL/GenBank/DDBJ whole genome shotgun (WGS) entry which is preliminary data.</text>
</comment>
<evidence type="ECO:0000313" key="2">
    <source>
        <dbReference type="Proteomes" id="UP000275408"/>
    </source>
</evidence>
<protein>
    <submittedName>
        <fullName evidence="1">Uncharacterized protein</fullName>
    </submittedName>
</protein>
<sequence length="71" mass="8343">MEQTRDPHRHCNYRPITVPNSVDKVCESLLCKKVMATMDSHMYHKMAAYGKQHCCETTLIRLETNIRDKAY</sequence>
<dbReference type="EMBL" id="RCHS01002616">
    <property type="protein sequence ID" value="RMX46649.1"/>
    <property type="molecule type" value="Genomic_DNA"/>
</dbReference>
<evidence type="ECO:0000313" key="1">
    <source>
        <dbReference type="EMBL" id="RMX46649.1"/>
    </source>
</evidence>